<name>A0A1L9SLR4_9EURO</name>
<dbReference type="InterPro" id="IPR002328">
    <property type="entry name" value="ADH_Zn_CS"/>
</dbReference>
<dbReference type="Pfam" id="PF08240">
    <property type="entry name" value="ADH_N"/>
    <property type="match status" value="1"/>
</dbReference>
<evidence type="ECO:0000259" key="4">
    <source>
        <dbReference type="Pfam" id="PF08240"/>
    </source>
</evidence>
<dbReference type="PROSITE" id="PS00059">
    <property type="entry name" value="ADH_ZINC"/>
    <property type="match status" value="1"/>
</dbReference>
<keyword evidence="2" id="KW-0862">Zinc</keyword>
<dbReference type="Gene3D" id="3.40.50.720">
    <property type="entry name" value="NAD(P)-binding Rossmann-like Domain"/>
    <property type="match status" value="1"/>
</dbReference>
<dbReference type="OrthoDB" id="1879366at2759"/>
<dbReference type="STRING" id="1073090.A0A1L9SLR4"/>
<reference evidence="6" key="1">
    <citation type="journal article" date="2017" name="Genome Biol.">
        <title>Comparative genomics reveals high biological diversity and specific adaptations in the industrially and medically important fungal genus Aspergillus.</title>
        <authorList>
            <person name="de Vries R.P."/>
            <person name="Riley R."/>
            <person name="Wiebenga A."/>
            <person name="Aguilar-Osorio G."/>
            <person name="Amillis S."/>
            <person name="Uchima C.A."/>
            <person name="Anderluh G."/>
            <person name="Asadollahi M."/>
            <person name="Askin M."/>
            <person name="Barry K."/>
            <person name="Battaglia E."/>
            <person name="Bayram O."/>
            <person name="Benocci T."/>
            <person name="Braus-Stromeyer S.A."/>
            <person name="Caldana C."/>
            <person name="Canovas D."/>
            <person name="Cerqueira G.C."/>
            <person name="Chen F."/>
            <person name="Chen W."/>
            <person name="Choi C."/>
            <person name="Clum A."/>
            <person name="Dos Santos R.A."/>
            <person name="Damasio A.R."/>
            <person name="Diallinas G."/>
            <person name="Emri T."/>
            <person name="Fekete E."/>
            <person name="Flipphi M."/>
            <person name="Freyberg S."/>
            <person name="Gallo A."/>
            <person name="Gournas C."/>
            <person name="Habgood R."/>
            <person name="Hainaut M."/>
            <person name="Harispe M.L."/>
            <person name="Henrissat B."/>
            <person name="Hilden K.S."/>
            <person name="Hope R."/>
            <person name="Hossain A."/>
            <person name="Karabika E."/>
            <person name="Karaffa L."/>
            <person name="Karanyi Z."/>
            <person name="Krasevec N."/>
            <person name="Kuo A."/>
            <person name="Kusch H."/>
            <person name="LaButti K."/>
            <person name="Lagendijk E.L."/>
            <person name="Lapidus A."/>
            <person name="Levasseur A."/>
            <person name="Lindquist E."/>
            <person name="Lipzen A."/>
            <person name="Logrieco A.F."/>
            <person name="MacCabe A."/>
            <person name="Maekelae M.R."/>
            <person name="Malavazi I."/>
            <person name="Melin P."/>
            <person name="Meyer V."/>
            <person name="Mielnichuk N."/>
            <person name="Miskei M."/>
            <person name="Molnar A.P."/>
            <person name="Mule G."/>
            <person name="Ngan C.Y."/>
            <person name="Orejas M."/>
            <person name="Orosz E."/>
            <person name="Ouedraogo J.P."/>
            <person name="Overkamp K.M."/>
            <person name="Park H.-S."/>
            <person name="Perrone G."/>
            <person name="Piumi F."/>
            <person name="Punt P.J."/>
            <person name="Ram A.F."/>
            <person name="Ramon A."/>
            <person name="Rauscher S."/>
            <person name="Record E."/>
            <person name="Riano-Pachon D.M."/>
            <person name="Robert V."/>
            <person name="Roehrig J."/>
            <person name="Ruller R."/>
            <person name="Salamov A."/>
            <person name="Salih N.S."/>
            <person name="Samson R.A."/>
            <person name="Sandor E."/>
            <person name="Sanguinetti M."/>
            <person name="Schuetze T."/>
            <person name="Sepcic K."/>
            <person name="Shelest E."/>
            <person name="Sherlock G."/>
            <person name="Sophianopoulou V."/>
            <person name="Squina F.M."/>
            <person name="Sun H."/>
            <person name="Susca A."/>
            <person name="Todd R.B."/>
            <person name="Tsang A."/>
            <person name="Unkles S.E."/>
            <person name="van de Wiele N."/>
            <person name="van Rossen-Uffink D."/>
            <person name="Oliveira J.V."/>
            <person name="Vesth T.C."/>
            <person name="Visser J."/>
            <person name="Yu J.-H."/>
            <person name="Zhou M."/>
            <person name="Andersen M.R."/>
            <person name="Archer D.B."/>
            <person name="Baker S.E."/>
            <person name="Benoit I."/>
            <person name="Brakhage A.A."/>
            <person name="Braus G.H."/>
            <person name="Fischer R."/>
            <person name="Frisvad J.C."/>
            <person name="Goldman G.H."/>
            <person name="Houbraken J."/>
            <person name="Oakley B."/>
            <person name="Pocsi I."/>
            <person name="Scazzocchio C."/>
            <person name="Seiboth B."/>
            <person name="vanKuyk P.A."/>
            <person name="Wortman J."/>
            <person name="Dyer P.S."/>
            <person name="Grigoriev I.V."/>
        </authorList>
    </citation>
    <scope>NUCLEOTIDE SEQUENCE [LARGE SCALE GENOMIC DNA]</scope>
    <source>
        <strain evidence="6">CBS 506.65</strain>
    </source>
</reference>
<protein>
    <recommendedName>
        <fullName evidence="4">Alcohol dehydrogenase-like N-terminal domain-containing protein</fullName>
    </recommendedName>
</protein>
<dbReference type="EMBL" id="KV878339">
    <property type="protein sequence ID" value="OJJ48130.1"/>
    <property type="molecule type" value="Genomic_DNA"/>
</dbReference>
<keyword evidence="3" id="KW-0560">Oxidoreductase</keyword>
<dbReference type="PANTHER" id="PTHR42683">
    <property type="entry name" value="ALDEHYDE REDUCTASE"/>
    <property type="match status" value="1"/>
</dbReference>
<keyword evidence="6" id="KW-1185">Reference proteome</keyword>
<evidence type="ECO:0000313" key="5">
    <source>
        <dbReference type="EMBL" id="OJJ48130.1"/>
    </source>
</evidence>
<dbReference type="VEuPathDB" id="FungiDB:ASPZODRAFT_1521523"/>
<dbReference type="InterPro" id="IPR047109">
    <property type="entry name" value="CAD-like"/>
</dbReference>
<evidence type="ECO:0000256" key="3">
    <source>
        <dbReference type="ARBA" id="ARBA00023002"/>
    </source>
</evidence>
<dbReference type="GO" id="GO:0008270">
    <property type="term" value="F:zinc ion binding"/>
    <property type="evidence" value="ECO:0007669"/>
    <property type="project" value="InterPro"/>
</dbReference>
<dbReference type="Proteomes" id="UP000184188">
    <property type="component" value="Unassembled WGS sequence"/>
</dbReference>
<keyword evidence="1" id="KW-0479">Metal-binding</keyword>
<dbReference type="SUPFAM" id="SSF51735">
    <property type="entry name" value="NAD(P)-binding Rossmann-fold domains"/>
    <property type="match status" value="1"/>
</dbReference>
<sequence length="331" mass="35616">MSVSFEVYRGGKDGRIVADTTTRTLQPNEAYIETTHSGLCGTDEHFVTSGQVLGHEGVGIVRQIGSLVSTVKVGDRVGFGYIRQVCGACDNCATGWDQFCRRCRRYGETDLDLGSFSHGVVWDADCLFPIPEGYTSEHAAPMLCAGGSVWNCLLSFGARPPQRVGVMGIGGLGHLAIKLAAAMGYEVVALSRSEEKRADALAYGASEFHVWDGEAVPLRLKHLLLCGSMATDYAALIPLMDTGSIIYPLTVAFEPAAVPILEMGLAGICIQGVRVSSRTRLRELLVFAANQHITPTVVSFPLTVEGVERALSELRAGNIHYRAVLVREPSQ</sequence>
<dbReference type="RefSeq" id="XP_022582640.1">
    <property type="nucleotide sequence ID" value="XM_022725820.1"/>
</dbReference>
<dbReference type="Gene3D" id="3.90.180.10">
    <property type="entry name" value="Medium-chain alcohol dehydrogenases, catalytic domain"/>
    <property type="match status" value="1"/>
</dbReference>
<dbReference type="GO" id="GO:0016616">
    <property type="term" value="F:oxidoreductase activity, acting on the CH-OH group of donors, NAD or NADP as acceptor"/>
    <property type="evidence" value="ECO:0007669"/>
    <property type="project" value="InterPro"/>
</dbReference>
<evidence type="ECO:0000256" key="2">
    <source>
        <dbReference type="ARBA" id="ARBA00022833"/>
    </source>
</evidence>
<evidence type="ECO:0000256" key="1">
    <source>
        <dbReference type="ARBA" id="ARBA00022723"/>
    </source>
</evidence>
<dbReference type="InterPro" id="IPR036291">
    <property type="entry name" value="NAD(P)-bd_dom_sf"/>
</dbReference>
<dbReference type="InterPro" id="IPR013154">
    <property type="entry name" value="ADH-like_N"/>
</dbReference>
<dbReference type="InterPro" id="IPR011032">
    <property type="entry name" value="GroES-like_sf"/>
</dbReference>
<dbReference type="AlphaFoldDB" id="A0A1L9SLR4"/>
<gene>
    <name evidence="5" type="ORF">ASPZODRAFT_1521523</name>
</gene>
<dbReference type="GeneID" id="34612284"/>
<accession>A0A1L9SLR4</accession>
<proteinExistence type="predicted"/>
<dbReference type="CDD" id="cd05283">
    <property type="entry name" value="CAD1"/>
    <property type="match status" value="1"/>
</dbReference>
<feature type="domain" description="Alcohol dehydrogenase-like N-terminal" evidence="4">
    <location>
        <begin position="26"/>
        <end position="132"/>
    </location>
</feature>
<dbReference type="SUPFAM" id="SSF50129">
    <property type="entry name" value="GroES-like"/>
    <property type="match status" value="1"/>
</dbReference>
<evidence type="ECO:0000313" key="6">
    <source>
        <dbReference type="Proteomes" id="UP000184188"/>
    </source>
</evidence>
<organism evidence="5 6">
    <name type="scientific">Penicilliopsis zonata CBS 506.65</name>
    <dbReference type="NCBI Taxonomy" id="1073090"/>
    <lineage>
        <taxon>Eukaryota</taxon>
        <taxon>Fungi</taxon>
        <taxon>Dikarya</taxon>
        <taxon>Ascomycota</taxon>
        <taxon>Pezizomycotina</taxon>
        <taxon>Eurotiomycetes</taxon>
        <taxon>Eurotiomycetidae</taxon>
        <taxon>Eurotiales</taxon>
        <taxon>Aspergillaceae</taxon>
        <taxon>Penicilliopsis</taxon>
    </lineage>
</organism>